<proteinExistence type="predicted"/>
<dbReference type="SUPFAM" id="SSF90123">
    <property type="entry name" value="ABC transporter transmembrane region"/>
    <property type="match status" value="1"/>
</dbReference>
<evidence type="ECO:0000256" key="5">
    <source>
        <dbReference type="ARBA" id="ARBA00022989"/>
    </source>
</evidence>
<evidence type="ECO:0000256" key="3">
    <source>
        <dbReference type="ARBA" id="ARBA00022741"/>
    </source>
</evidence>
<evidence type="ECO:0000256" key="4">
    <source>
        <dbReference type="ARBA" id="ARBA00022840"/>
    </source>
</evidence>
<keyword evidence="4" id="KW-0067">ATP-binding</keyword>
<feature type="transmembrane region" description="Helical" evidence="7">
    <location>
        <begin position="172"/>
        <end position="191"/>
    </location>
</feature>
<comment type="caution">
    <text evidence="8">The sequence shown here is derived from an EMBL/GenBank/DDBJ whole genome shotgun (WGS) entry which is preliminary data.</text>
</comment>
<gene>
    <name evidence="8" type="ORF">TGAM01_v206618</name>
</gene>
<dbReference type="Proteomes" id="UP000054821">
    <property type="component" value="Unassembled WGS sequence"/>
</dbReference>
<dbReference type="InterPro" id="IPR036640">
    <property type="entry name" value="ABC1_TM_sf"/>
</dbReference>
<organism evidence="8 9">
    <name type="scientific">Trichoderma gamsii</name>
    <dbReference type="NCBI Taxonomy" id="398673"/>
    <lineage>
        <taxon>Eukaryota</taxon>
        <taxon>Fungi</taxon>
        <taxon>Dikarya</taxon>
        <taxon>Ascomycota</taxon>
        <taxon>Pezizomycotina</taxon>
        <taxon>Sordariomycetes</taxon>
        <taxon>Hypocreomycetidae</taxon>
        <taxon>Hypocreales</taxon>
        <taxon>Hypocreaceae</taxon>
        <taxon>Trichoderma</taxon>
    </lineage>
</organism>
<keyword evidence="1 7" id="KW-0812">Transmembrane</keyword>
<dbReference type="PANTHER" id="PTHR24223">
    <property type="entry name" value="ATP-BINDING CASSETTE SUB-FAMILY C"/>
    <property type="match status" value="1"/>
</dbReference>
<keyword evidence="9" id="KW-1185">Reference proteome</keyword>
<dbReference type="PANTHER" id="PTHR24223:SF353">
    <property type="entry name" value="ABC TRANSPORTER ATP-BINDING PROTEIN_PERMEASE VMR1-RELATED"/>
    <property type="match status" value="1"/>
</dbReference>
<evidence type="ECO:0000256" key="2">
    <source>
        <dbReference type="ARBA" id="ARBA00022737"/>
    </source>
</evidence>
<dbReference type="GO" id="GO:0000329">
    <property type="term" value="C:fungal-type vacuole membrane"/>
    <property type="evidence" value="ECO:0007669"/>
    <property type="project" value="TreeGrafter"/>
</dbReference>
<feature type="transmembrane region" description="Helical" evidence="7">
    <location>
        <begin position="140"/>
        <end position="160"/>
    </location>
</feature>
<reference evidence="8 9" key="1">
    <citation type="journal article" date="2016" name="Genome Announc.">
        <title>Draft Whole-Genome Sequence of Trichoderma gamsii T6085, a Promising Biocontrol Agent of Fusarium Head Blight on Wheat.</title>
        <authorList>
            <person name="Baroncelli R."/>
            <person name="Zapparata A."/>
            <person name="Piaggeschi G."/>
            <person name="Sarrocco S."/>
            <person name="Vannacci G."/>
        </authorList>
    </citation>
    <scope>NUCLEOTIDE SEQUENCE [LARGE SCALE GENOMIC DNA]</scope>
    <source>
        <strain evidence="8 9">T6085</strain>
    </source>
</reference>
<keyword evidence="2" id="KW-0677">Repeat</keyword>
<evidence type="ECO:0000256" key="6">
    <source>
        <dbReference type="ARBA" id="ARBA00023136"/>
    </source>
</evidence>
<dbReference type="STRING" id="398673.A0A2P4ZK95"/>
<dbReference type="InterPro" id="IPR050173">
    <property type="entry name" value="ABC_transporter_C-like"/>
</dbReference>
<dbReference type="GO" id="GO:0042626">
    <property type="term" value="F:ATPase-coupled transmembrane transporter activity"/>
    <property type="evidence" value="ECO:0007669"/>
    <property type="project" value="TreeGrafter"/>
</dbReference>
<dbReference type="GeneID" id="29981708"/>
<accession>A0A2P4ZK95</accession>
<evidence type="ECO:0000256" key="1">
    <source>
        <dbReference type="ARBA" id="ARBA00022692"/>
    </source>
</evidence>
<dbReference type="GO" id="GO:0005524">
    <property type="term" value="F:ATP binding"/>
    <property type="evidence" value="ECO:0007669"/>
    <property type="project" value="UniProtKB-KW"/>
</dbReference>
<keyword evidence="3" id="KW-0547">Nucleotide-binding</keyword>
<protein>
    <submittedName>
        <fullName evidence="8">ATP-dependent bile acid permease</fullName>
    </submittedName>
</protein>
<name>A0A2P4ZK95_9HYPO</name>
<feature type="transmembrane region" description="Helical" evidence="7">
    <location>
        <begin position="29"/>
        <end position="50"/>
    </location>
</feature>
<evidence type="ECO:0000256" key="7">
    <source>
        <dbReference type="SAM" id="Phobius"/>
    </source>
</evidence>
<dbReference type="Gene3D" id="1.20.1560.10">
    <property type="entry name" value="ABC transporter type 1, transmembrane domain"/>
    <property type="match status" value="1"/>
</dbReference>
<dbReference type="RefSeq" id="XP_018664940.1">
    <property type="nucleotide sequence ID" value="XM_018801625.1"/>
</dbReference>
<keyword evidence="5 7" id="KW-1133">Transmembrane helix</keyword>
<keyword evidence="6 7" id="KW-0472">Membrane</keyword>
<sequence length="288" mass="31969">MGSLFFTGGSEPSPVSCCPMDKAWPLTAVLVDALFTLVLLLHITAPNVIVRSSLGRLHEHTQLGEESSASLISRWTFSWVNSVIWKAFRDQLNTSDLYALNWNDTALVTSRRFRNGASATLKLLWRLYYFAKYDLLKQGAWAVLFSLVSFCPAFFLRFLLDYLESPSITSRNSAWLCVAGLLIAGITTGIAECQCEWLGRKISVRLRATLIDAIFTKVLNRRVTKPTKGSEDQGNSSQNTSATDGNILNLMAVDAASVSEIGAHMHLAWVFSSPDYDCMFGVVQHTWA</sequence>
<dbReference type="AlphaFoldDB" id="A0A2P4ZK95"/>
<dbReference type="EMBL" id="JPDN02000022">
    <property type="protein sequence ID" value="PON24688.1"/>
    <property type="molecule type" value="Genomic_DNA"/>
</dbReference>
<evidence type="ECO:0000313" key="9">
    <source>
        <dbReference type="Proteomes" id="UP000054821"/>
    </source>
</evidence>
<evidence type="ECO:0000313" key="8">
    <source>
        <dbReference type="EMBL" id="PON24688.1"/>
    </source>
</evidence>